<proteinExistence type="inferred from homology"/>
<evidence type="ECO:0000313" key="17">
    <source>
        <dbReference type="Proteomes" id="UP000295247"/>
    </source>
</evidence>
<dbReference type="AlphaFoldDB" id="A0A4V2W9D4"/>
<evidence type="ECO:0000256" key="7">
    <source>
        <dbReference type="ARBA" id="ARBA00066361"/>
    </source>
</evidence>
<keyword evidence="4 12" id="KW-0274">FAD</keyword>
<name>A0A4V2W9D4_MARGR</name>
<dbReference type="InterPro" id="IPR006089">
    <property type="entry name" value="Acyl-CoA_DH_CS"/>
</dbReference>
<evidence type="ECO:0000256" key="4">
    <source>
        <dbReference type="ARBA" id="ARBA00022827"/>
    </source>
</evidence>
<evidence type="ECO:0000256" key="11">
    <source>
        <dbReference type="ARBA" id="ARBA00075603"/>
    </source>
</evidence>
<comment type="caution">
    <text evidence="16">The sequence shown here is derived from an EMBL/GenBank/DDBJ whole genome shotgun (WGS) entry which is preliminary data.</text>
</comment>
<dbReference type="PIRSF" id="PIRSF016578">
    <property type="entry name" value="HsaA"/>
    <property type="match status" value="1"/>
</dbReference>
<dbReference type="InterPro" id="IPR009075">
    <property type="entry name" value="AcylCo_DH/oxidase_C"/>
</dbReference>
<comment type="similarity">
    <text evidence="2 12">Belongs to the acyl-CoA dehydrogenase family.</text>
</comment>
<accession>A0A4V2W9D4</accession>
<dbReference type="SUPFAM" id="SSF47203">
    <property type="entry name" value="Acyl-CoA dehydrogenase C-terminal domain-like"/>
    <property type="match status" value="1"/>
</dbReference>
<dbReference type="EC" id="3.13.1.4" evidence="8"/>
<evidence type="ECO:0000259" key="15">
    <source>
        <dbReference type="Pfam" id="PF02771"/>
    </source>
</evidence>
<evidence type="ECO:0000313" key="16">
    <source>
        <dbReference type="EMBL" id="TCW34930.1"/>
    </source>
</evidence>
<dbReference type="PANTHER" id="PTHR43884">
    <property type="entry name" value="ACYL-COA DEHYDROGENASE"/>
    <property type="match status" value="1"/>
</dbReference>
<protein>
    <recommendedName>
        <fullName evidence="10">3-sulfinopropanoyl-CoA desulfinase</fullName>
        <ecNumber evidence="7">1.3.8.11</ecNumber>
        <ecNumber evidence="8">3.13.1.4</ecNumber>
    </recommendedName>
    <alternativeName>
        <fullName evidence="11">3-sulfinopropionyl coenzyme A desulfinase</fullName>
    </alternativeName>
    <alternativeName>
        <fullName evidence="9">Cyclohexane-1-carbonyl-CoA dehydrogenase</fullName>
    </alternativeName>
</protein>
<dbReference type="PROSITE" id="PS00073">
    <property type="entry name" value="ACYL_COA_DH_2"/>
    <property type="match status" value="1"/>
</dbReference>
<dbReference type="Pfam" id="PF02770">
    <property type="entry name" value="Acyl-CoA_dh_M"/>
    <property type="match status" value="1"/>
</dbReference>
<evidence type="ECO:0000256" key="12">
    <source>
        <dbReference type="RuleBase" id="RU362125"/>
    </source>
</evidence>
<evidence type="ECO:0000256" key="3">
    <source>
        <dbReference type="ARBA" id="ARBA00022630"/>
    </source>
</evidence>
<sequence>MLPNEEQRLLGEAARQFAQKRLAPFAAEWDREHRFPEAAIAEMGALGFLGMLVPEQWGGSDTGYLAYAMALEEIAAGDGACSTIMSVHNSVSCMPILRFGDAAQKDRFLTPMASGELLGAFALSEPQAGSDARQLKTRARREGDHYVLDGCKQFITSGRSAGVVIVFAVTDAAAGKRGISAFIVPTDSPGYSVSRVEDKLGQRASDTCQILLEGVRVPVENRLGAEGEGYRIALANLEGGRIGIAAQSVGMARAAFEAARDYARERESFGKPIIEHQAVAFRLADMATQIAVARQMVHHAAALRDADQPALVEASMAKLFASEMAERVCSSALQTLGGYGYLSDFPIERIYRDVRVCQIYEGTSDIQRLVISRNL</sequence>
<dbReference type="Gene3D" id="1.10.540.10">
    <property type="entry name" value="Acyl-CoA dehydrogenase/oxidase, N-terminal domain"/>
    <property type="match status" value="1"/>
</dbReference>
<evidence type="ECO:0000256" key="10">
    <source>
        <dbReference type="ARBA" id="ARBA00068311"/>
    </source>
</evidence>
<dbReference type="Pfam" id="PF00441">
    <property type="entry name" value="Acyl-CoA_dh_1"/>
    <property type="match status" value="1"/>
</dbReference>
<dbReference type="InterPro" id="IPR046373">
    <property type="entry name" value="Acyl-CoA_Oxase/DH_mid-dom_sf"/>
</dbReference>
<dbReference type="PANTHER" id="PTHR43884:SF12">
    <property type="entry name" value="ISOVALERYL-COA DEHYDROGENASE, MITOCHONDRIAL-RELATED"/>
    <property type="match status" value="1"/>
</dbReference>
<evidence type="ECO:0000256" key="1">
    <source>
        <dbReference type="ARBA" id="ARBA00001974"/>
    </source>
</evidence>
<dbReference type="FunFam" id="1.10.540.10:FF:000002">
    <property type="entry name" value="Acyl-CoA dehydrogenase FadE19"/>
    <property type="match status" value="1"/>
</dbReference>
<evidence type="ECO:0000256" key="9">
    <source>
        <dbReference type="ARBA" id="ARBA00067292"/>
    </source>
</evidence>
<dbReference type="InterPro" id="IPR036250">
    <property type="entry name" value="AcylCo_DH-like_C"/>
</dbReference>
<evidence type="ECO:0000256" key="8">
    <source>
        <dbReference type="ARBA" id="ARBA00066461"/>
    </source>
</evidence>
<dbReference type="RefSeq" id="WP_132230073.1">
    <property type="nucleotide sequence ID" value="NZ_NRRH01000042.1"/>
</dbReference>
<evidence type="ECO:0000259" key="13">
    <source>
        <dbReference type="Pfam" id="PF00441"/>
    </source>
</evidence>
<comment type="cofactor">
    <cofactor evidence="1 12">
        <name>FAD</name>
        <dbReference type="ChEBI" id="CHEBI:57692"/>
    </cofactor>
</comment>
<dbReference type="Gene3D" id="2.40.110.10">
    <property type="entry name" value="Butyryl-CoA Dehydrogenase, subunit A, domain 2"/>
    <property type="match status" value="1"/>
</dbReference>
<organism evidence="16 17">
    <name type="scientific">Marichromatium gracile</name>
    <name type="common">Chromatium gracile</name>
    <dbReference type="NCBI Taxonomy" id="1048"/>
    <lineage>
        <taxon>Bacteria</taxon>
        <taxon>Pseudomonadati</taxon>
        <taxon>Pseudomonadota</taxon>
        <taxon>Gammaproteobacteria</taxon>
        <taxon>Chromatiales</taxon>
        <taxon>Chromatiaceae</taxon>
        <taxon>Marichromatium</taxon>
    </lineage>
</organism>
<dbReference type="Proteomes" id="UP000295247">
    <property type="component" value="Unassembled WGS sequence"/>
</dbReference>
<evidence type="ECO:0000256" key="5">
    <source>
        <dbReference type="ARBA" id="ARBA00023002"/>
    </source>
</evidence>
<dbReference type="GO" id="GO:0050660">
    <property type="term" value="F:flavin adenine dinucleotide binding"/>
    <property type="evidence" value="ECO:0007669"/>
    <property type="project" value="InterPro"/>
</dbReference>
<dbReference type="GO" id="GO:0003995">
    <property type="term" value="F:acyl-CoA dehydrogenase activity"/>
    <property type="evidence" value="ECO:0007669"/>
    <property type="project" value="InterPro"/>
</dbReference>
<feature type="domain" description="Acyl-CoA dehydrogenase/oxidase N-terminal" evidence="15">
    <location>
        <begin position="4"/>
        <end position="116"/>
    </location>
</feature>
<dbReference type="InterPro" id="IPR037069">
    <property type="entry name" value="AcylCoA_DH/ox_N_sf"/>
</dbReference>
<evidence type="ECO:0000259" key="14">
    <source>
        <dbReference type="Pfam" id="PF02770"/>
    </source>
</evidence>
<feature type="domain" description="Acyl-CoA dehydrogenase/oxidase C-terminal" evidence="13">
    <location>
        <begin position="227"/>
        <end position="375"/>
    </location>
</feature>
<dbReference type="InterPro" id="IPR013786">
    <property type="entry name" value="AcylCoA_DH/ox_N"/>
</dbReference>
<keyword evidence="5 12" id="KW-0560">Oxidoreductase</keyword>
<gene>
    <name evidence="16" type="ORF">EDC29_10893</name>
</gene>
<dbReference type="FunFam" id="1.20.140.10:FF:000004">
    <property type="entry name" value="Acyl-CoA dehydrogenase FadE25"/>
    <property type="match status" value="1"/>
</dbReference>
<dbReference type="SUPFAM" id="SSF56645">
    <property type="entry name" value="Acyl-CoA dehydrogenase NM domain-like"/>
    <property type="match status" value="1"/>
</dbReference>
<dbReference type="EMBL" id="SMDC01000008">
    <property type="protein sequence ID" value="TCW34930.1"/>
    <property type="molecule type" value="Genomic_DNA"/>
</dbReference>
<evidence type="ECO:0000256" key="2">
    <source>
        <dbReference type="ARBA" id="ARBA00009347"/>
    </source>
</evidence>
<comment type="catalytic activity">
    <reaction evidence="6">
        <text>3-sulfinopropanoyl-CoA + H2O = propanoyl-CoA + sulfite + H(+)</text>
        <dbReference type="Rhea" id="RHEA:41624"/>
        <dbReference type="ChEBI" id="CHEBI:15377"/>
        <dbReference type="ChEBI" id="CHEBI:15378"/>
        <dbReference type="ChEBI" id="CHEBI:17359"/>
        <dbReference type="ChEBI" id="CHEBI:57392"/>
        <dbReference type="ChEBI" id="CHEBI:78349"/>
        <dbReference type="EC" id="3.13.1.4"/>
    </reaction>
    <physiologicalReaction direction="left-to-right" evidence="6">
        <dbReference type="Rhea" id="RHEA:41625"/>
    </physiologicalReaction>
</comment>
<dbReference type="EC" id="1.3.8.11" evidence="7"/>
<dbReference type="InterPro" id="IPR006091">
    <property type="entry name" value="Acyl-CoA_Oxase/DH_mid-dom"/>
</dbReference>
<evidence type="ECO:0000256" key="6">
    <source>
        <dbReference type="ARBA" id="ARBA00052938"/>
    </source>
</evidence>
<feature type="domain" description="Acyl-CoA oxidase/dehydrogenase middle" evidence="14">
    <location>
        <begin position="120"/>
        <end position="215"/>
    </location>
</feature>
<dbReference type="FunFam" id="2.40.110.10:FF:000009">
    <property type="entry name" value="Acyl-CoA dehydrogenase"/>
    <property type="match status" value="1"/>
</dbReference>
<reference evidence="16 17" key="1">
    <citation type="submission" date="2019-03" db="EMBL/GenBank/DDBJ databases">
        <title>Genomic Encyclopedia of Type Strains, Phase IV (KMG-IV): sequencing the most valuable type-strain genomes for metagenomic binning, comparative biology and taxonomic classification.</title>
        <authorList>
            <person name="Goeker M."/>
        </authorList>
    </citation>
    <scope>NUCLEOTIDE SEQUENCE [LARGE SCALE GENOMIC DNA]</scope>
    <source>
        <strain evidence="16 17">DSM 203</strain>
    </source>
</reference>
<dbReference type="InterPro" id="IPR009100">
    <property type="entry name" value="AcylCoA_DH/oxidase_NM_dom_sf"/>
</dbReference>
<keyword evidence="3 12" id="KW-0285">Flavoprotein</keyword>
<dbReference type="Pfam" id="PF02771">
    <property type="entry name" value="Acyl-CoA_dh_N"/>
    <property type="match status" value="1"/>
</dbReference>
<dbReference type="Gene3D" id="1.20.140.10">
    <property type="entry name" value="Butyryl-CoA Dehydrogenase, subunit A, domain 3"/>
    <property type="match status" value="1"/>
</dbReference>